<dbReference type="PATRIC" id="fig|520762.4.peg.2421"/>
<dbReference type="GO" id="GO:0009295">
    <property type="term" value="C:nucleoid"/>
    <property type="evidence" value="ECO:0007669"/>
    <property type="project" value="InterPro"/>
</dbReference>
<comment type="caution">
    <text evidence="1">The sequence shown here is derived from an EMBL/GenBank/DDBJ whole genome shotgun (WGS) entry which is preliminary data.</text>
</comment>
<keyword evidence="2" id="KW-1185">Reference proteome</keyword>
<evidence type="ECO:0000313" key="1">
    <source>
        <dbReference type="EMBL" id="KXG74682.1"/>
    </source>
</evidence>
<dbReference type="InterPro" id="IPR007358">
    <property type="entry name" value="Nucleoid_associated_NdpA"/>
</dbReference>
<accession>A0A140L2A7</accession>
<gene>
    <name evidence="1" type="ORF">AN619_21890</name>
</gene>
<organism evidence="1 2">
    <name type="scientific">Thermotalea metallivorans</name>
    <dbReference type="NCBI Taxonomy" id="520762"/>
    <lineage>
        <taxon>Bacteria</taxon>
        <taxon>Bacillati</taxon>
        <taxon>Bacillota</taxon>
        <taxon>Clostridia</taxon>
        <taxon>Peptostreptococcales</taxon>
        <taxon>Thermotaleaceae</taxon>
        <taxon>Thermotalea</taxon>
    </lineage>
</organism>
<proteinExistence type="predicted"/>
<evidence type="ECO:0000313" key="2">
    <source>
        <dbReference type="Proteomes" id="UP000070456"/>
    </source>
</evidence>
<dbReference type="Proteomes" id="UP000070456">
    <property type="component" value="Unassembled WGS sequence"/>
</dbReference>
<sequence>MRNIDAVIVKKAIIHVLDRNADTPILADFEQEIDEDIHEFLEKHIIKSLSDEENRKAKFRGGITVVKDACLSIFEDENNFVEASKKIAQQLFKAMQSNNQISSADLVVCLYTAEEKNYIALLKLDYKKSFIHNVEFVDHQLKISILPQAIGLPGMGQKLQKCAFVKPMDPEDEYDLIVLDKQMYGNDEDAEIAQFFVHHFLNCEVLVDNRDKTKCFKSLTEKWTRKNLKDDIEKAQEVREEMIVALKNSAEIDIEKFTRSVFGNDMDMQQNFIQHFHKEGIPLQSFEIDKNWVEKKMKKRVMKTDTGIEIRGEYEDFEDKMKFEIKRNGDGTVDLIIKNVRSFQER</sequence>
<protein>
    <recommendedName>
        <fullName evidence="3">37-kD nucleoid-associated bacterial protein</fullName>
    </recommendedName>
</protein>
<dbReference type="EMBL" id="LOEE01000047">
    <property type="protein sequence ID" value="KXG74682.1"/>
    <property type="molecule type" value="Genomic_DNA"/>
</dbReference>
<dbReference type="AlphaFoldDB" id="A0A140L2A7"/>
<evidence type="ECO:0008006" key="3">
    <source>
        <dbReference type="Google" id="ProtNLM"/>
    </source>
</evidence>
<dbReference type="OrthoDB" id="3171075at2"/>
<dbReference type="RefSeq" id="WP_068556902.1">
    <property type="nucleotide sequence ID" value="NZ_LOEE01000047.1"/>
</dbReference>
<reference evidence="1 2" key="1">
    <citation type="submission" date="2015-12" db="EMBL/GenBank/DDBJ databases">
        <title>Draft genome sequence of the thermoanaerobe Thermotalea metallivorans, an isolate from the runoff channel of the Great Artesian Basin, Australia.</title>
        <authorList>
            <person name="Patel B.K."/>
        </authorList>
    </citation>
    <scope>NUCLEOTIDE SEQUENCE [LARGE SCALE GENOMIC DNA]</scope>
    <source>
        <strain evidence="1 2">B2-1</strain>
    </source>
</reference>
<name>A0A140L2A7_9FIRM</name>
<dbReference type="STRING" id="520762.AN619_21890"/>
<dbReference type="Pfam" id="PF04245">
    <property type="entry name" value="NA37"/>
    <property type="match status" value="1"/>
</dbReference>